<name>A0A6J7H8Q1_9ZZZZ</name>
<organism evidence="1">
    <name type="scientific">freshwater metagenome</name>
    <dbReference type="NCBI Taxonomy" id="449393"/>
    <lineage>
        <taxon>unclassified sequences</taxon>
        <taxon>metagenomes</taxon>
        <taxon>ecological metagenomes</taxon>
    </lineage>
</organism>
<protein>
    <submittedName>
        <fullName evidence="1">Unannotated protein</fullName>
    </submittedName>
</protein>
<proteinExistence type="predicted"/>
<evidence type="ECO:0000313" key="1">
    <source>
        <dbReference type="EMBL" id="CAB4913163.1"/>
    </source>
</evidence>
<dbReference type="AlphaFoldDB" id="A0A6J7H8Q1"/>
<gene>
    <name evidence="1" type="ORF">UFOPK3662_00126</name>
</gene>
<dbReference type="EMBL" id="CAFBMW010000001">
    <property type="protein sequence ID" value="CAB4913163.1"/>
    <property type="molecule type" value="Genomic_DNA"/>
</dbReference>
<sequence length="201" mass="21601">MPRSMLSVLVALALAAVTSTPAAAEPEVSASLVDLADSPKDFRLDKDLRKNKQAVSAGEASDISSATFAITGAGETAVLEARINVARLMGKKHAYNQAVGLYGYNFQYIVKSDGTASLNTYRKKHPTCAQASHQRNRAMDVVTITMPFPCLATGQKEQVIDARTWIHRRPRGVTVGGDTTQRAVVDILAAQFTGVKDPLGW</sequence>
<reference evidence="1" key="1">
    <citation type="submission" date="2020-05" db="EMBL/GenBank/DDBJ databases">
        <authorList>
            <person name="Chiriac C."/>
            <person name="Salcher M."/>
            <person name="Ghai R."/>
            <person name="Kavagutti S V."/>
        </authorList>
    </citation>
    <scope>NUCLEOTIDE SEQUENCE</scope>
</reference>
<accession>A0A6J7H8Q1</accession>